<feature type="domain" description="SEA" evidence="3">
    <location>
        <begin position="158"/>
        <end position="221"/>
    </location>
</feature>
<feature type="compositionally biased region" description="Low complexity" evidence="1">
    <location>
        <begin position="301"/>
        <end position="315"/>
    </location>
</feature>
<feature type="compositionally biased region" description="Polar residues" evidence="1">
    <location>
        <begin position="391"/>
        <end position="412"/>
    </location>
</feature>
<dbReference type="InterPro" id="IPR000082">
    <property type="entry name" value="SEA_dom"/>
</dbReference>
<dbReference type="Pfam" id="PF01390">
    <property type="entry name" value="SEA"/>
    <property type="match status" value="1"/>
</dbReference>
<keyword evidence="5" id="KW-1185">Reference proteome</keyword>
<dbReference type="AlphaFoldDB" id="A0AA88Y397"/>
<dbReference type="SUPFAM" id="SSF82671">
    <property type="entry name" value="SEA domain"/>
    <property type="match status" value="1"/>
</dbReference>
<feature type="region of interest" description="Disordered" evidence="1">
    <location>
        <begin position="289"/>
        <end position="338"/>
    </location>
</feature>
<dbReference type="Proteomes" id="UP001186944">
    <property type="component" value="Unassembled WGS sequence"/>
</dbReference>
<keyword evidence="2" id="KW-1133">Transmembrane helix</keyword>
<protein>
    <recommendedName>
        <fullName evidence="3">SEA domain-containing protein</fullName>
    </recommendedName>
</protein>
<feature type="transmembrane region" description="Helical" evidence="2">
    <location>
        <begin position="359"/>
        <end position="382"/>
    </location>
</feature>
<evidence type="ECO:0000313" key="4">
    <source>
        <dbReference type="EMBL" id="KAK3097268.1"/>
    </source>
</evidence>
<dbReference type="Gene3D" id="3.30.70.960">
    <property type="entry name" value="SEA domain"/>
    <property type="match status" value="1"/>
</dbReference>
<feature type="compositionally biased region" description="Polar residues" evidence="1">
    <location>
        <begin position="321"/>
        <end position="338"/>
    </location>
</feature>
<evidence type="ECO:0000313" key="5">
    <source>
        <dbReference type="Proteomes" id="UP001186944"/>
    </source>
</evidence>
<keyword evidence="2" id="KW-0472">Membrane</keyword>
<accession>A0AA88Y397</accession>
<name>A0AA88Y397_PINIB</name>
<evidence type="ECO:0000259" key="3">
    <source>
        <dbReference type="Pfam" id="PF01390"/>
    </source>
</evidence>
<keyword evidence="2" id="KW-0812">Transmembrane</keyword>
<evidence type="ECO:0000256" key="1">
    <source>
        <dbReference type="SAM" id="MobiDB-lite"/>
    </source>
</evidence>
<feature type="region of interest" description="Disordered" evidence="1">
    <location>
        <begin position="391"/>
        <end position="417"/>
    </location>
</feature>
<evidence type="ECO:0000256" key="2">
    <source>
        <dbReference type="SAM" id="Phobius"/>
    </source>
</evidence>
<organism evidence="4 5">
    <name type="scientific">Pinctada imbricata</name>
    <name type="common">Atlantic pearl-oyster</name>
    <name type="synonym">Pinctada martensii</name>
    <dbReference type="NCBI Taxonomy" id="66713"/>
    <lineage>
        <taxon>Eukaryota</taxon>
        <taxon>Metazoa</taxon>
        <taxon>Spiralia</taxon>
        <taxon>Lophotrochozoa</taxon>
        <taxon>Mollusca</taxon>
        <taxon>Bivalvia</taxon>
        <taxon>Autobranchia</taxon>
        <taxon>Pteriomorphia</taxon>
        <taxon>Pterioida</taxon>
        <taxon>Pterioidea</taxon>
        <taxon>Pteriidae</taxon>
        <taxon>Pinctada</taxon>
    </lineage>
</organism>
<reference evidence="4" key="1">
    <citation type="submission" date="2019-08" db="EMBL/GenBank/DDBJ databases">
        <title>The improved chromosome-level genome for the pearl oyster Pinctada fucata martensii using PacBio sequencing and Hi-C.</title>
        <authorList>
            <person name="Zheng Z."/>
        </authorList>
    </citation>
    <scope>NUCLEOTIDE SEQUENCE</scope>
    <source>
        <strain evidence="4">ZZ-2019</strain>
        <tissue evidence="4">Adductor muscle</tissue>
    </source>
</reference>
<sequence>MPTKFHPNPFNGSGEEVENLKSLRQTDCYDNSSLEPLAQVFVDGTRLNIGNWKSKGSARTLFEGVCIFEYSKINLGKDYVTEISVAYSNNGQLYSKIQTHILYDSACQTTDTSNGMKTNSNKYMFTAQEPYTTGGPPATTETPIPRTPAVFDTHISLDKPFDPQLSYINSTAYSQFKTEIESEVDHLYRSSELKNVFDRNELYGVRNGSTKCDLYIYVNTTKFQRDNTSGQIETVDVDGKLVAETAITQIMKAKQLSDSDHIKLLVQSDTSSITSSKILGTTTQMMTTEVEETTTHDETSDGTTTQETTTDSISTLEATAPETTQQKTTIAETSIQGTTTEASSLIENDFISELFTDKALYIGAAAGVVILIIPIIVIVIVVKLKNNAKMKTQDSGSNKTGDSVSSGSNGSTYEDADSMKGFMQNPNMFRQNYRIPRASLSTSSKTGPYNYIY</sequence>
<dbReference type="EMBL" id="VSWD01000007">
    <property type="protein sequence ID" value="KAK3097268.1"/>
    <property type="molecule type" value="Genomic_DNA"/>
</dbReference>
<dbReference type="InterPro" id="IPR036364">
    <property type="entry name" value="SEA_dom_sf"/>
</dbReference>
<gene>
    <name evidence="4" type="ORF">FSP39_008217</name>
</gene>
<comment type="caution">
    <text evidence="4">The sequence shown here is derived from an EMBL/GenBank/DDBJ whole genome shotgun (WGS) entry which is preliminary data.</text>
</comment>
<proteinExistence type="predicted"/>